<protein>
    <recommendedName>
        <fullName evidence="3">Reverse transcriptase zinc-binding domain-containing protein</fullName>
    </recommendedName>
</protein>
<gene>
    <name evidence="1" type="ORF">Dsin_011489</name>
</gene>
<dbReference type="AlphaFoldDB" id="A0AAE0AVR9"/>
<accession>A0AAE0AVR9</accession>
<keyword evidence="2" id="KW-1185">Reference proteome</keyword>
<dbReference type="PANTHER" id="PTHR33033">
    <property type="entry name" value="POLYNUCLEOTIDYL TRANSFERASE, RIBONUCLEASE H-LIKE SUPERFAMILY PROTEIN-RELATED"/>
    <property type="match status" value="1"/>
</dbReference>
<reference evidence="1" key="1">
    <citation type="journal article" date="2023" name="Plant J.">
        <title>Genome sequences and population genomics provide insights into the demographic history, inbreeding, and mutation load of two 'living fossil' tree species of Dipteronia.</title>
        <authorList>
            <person name="Feng Y."/>
            <person name="Comes H.P."/>
            <person name="Chen J."/>
            <person name="Zhu S."/>
            <person name="Lu R."/>
            <person name="Zhang X."/>
            <person name="Li P."/>
            <person name="Qiu J."/>
            <person name="Olsen K.M."/>
            <person name="Qiu Y."/>
        </authorList>
    </citation>
    <scope>NUCLEOTIDE SEQUENCE</scope>
    <source>
        <strain evidence="1">NBL</strain>
    </source>
</reference>
<dbReference type="PANTHER" id="PTHR33033:SF83">
    <property type="entry name" value="REVERSE TRANSCRIPTASE-LIKE PROTEIN"/>
    <property type="match status" value="1"/>
</dbReference>
<sequence>MDMSSNLSCHLCFKSNETAGHLFLHCAWSWRLWKVCMGWWDVQSCHNKCLIGWLEGWLELCHYAKHRRAWCTMFLAVLWMIWEIRNQAIFNKGTPSLINAIDLVKFRVGWWFKYHSKGSNDPITAILLNIKDLCVDNPTIKTPKKSVWTPPLNNALKFNVDGSSRGKPGHSGIGGVLRNAAGKILCYFSYYGLSLVYNPRETNIVADNLAKKRVEYGR</sequence>
<dbReference type="Proteomes" id="UP001281410">
    <property type="component" value="Unassembled WGS sequence"/>
</dbReference>
<evidence type="ECO:0008006" key="3">
    <source>
        <dbReference type="Google" id="ProtNLM"/>
    </source>
</evidence>
<proteinExistence type="predicted"/>
<evidence type="ECO:0000313" key="2">
    <source>
        <dbReference type="Proteomes" id="UP001281410"/>
    </source>
</evidence>
<dbReference type="EMBL" id="JANJYJ010000003">
    <property type="protein sequence ID" value="KAK3224464.1"/>
    <property type="molecule type" value="Genomic_DNA"/>
</dbReference>
<name>A0AAE0AVR9_9ROSI</name>
<comment type="caution">
    <text evidence="1">The sequence shown here is derived from an EMBL/GenBank/DDBJ whole genome shotgun (WGS) entry which is preliminary data.</text>
</comment>
<evidence type="ECO:0000313" key="1">
    <source>
        <dbReference type="EMBL" id="KAK3224464.1"/>
    </source>
</evidence>
<organism evidence="1 2">
    <name type="scientific">Dipteronia sinensis</name>
    <dbReference type="NCBI Taxonomy" id="43782"/>
    <lineage>
        <taxon>Eukaryota</taxon>
        <taxon>Viridiplantae</taxon>
        <taxon>Streptophyta</taxon>
        <taxon>Embryophyta</taxon>
        <taxon>Tracheophyta</taxon>
        <taxon>Spermatophyta</taxon>
        <taxon>Magnoliopsida</taxon>
        <taxon>eudicotyledons</taxon>
        <taxon>Gunneridae</taxon>
        <taxon>Pentapetalae</taxon>
        <taxon>rosids</taxon>
        <taxon>malvids</taxon>
        <taxon>Sapindales</taxon>
        <taxon>Sapindaceae</taxon>
        <taxon>Hippocastanoideae</taxon>
        <taxon>Acereae</taxon>
        <taxon>Dipteronia</taxon>
    </lineage>
</organism>